<organism evidence="2 3">
    <name type="scientific">Willisornis vidua</name>
    <name type="common">Xingu scale-backed antbird</name>
    <dbReference type="NCBI Taxonomy" id="1566151"/>
    <lineage>
        <taxon>Eukaryota</taxon>
        <taxon>Metazoa</taxon>
        <taxon>Chordata</taxon>
        <taxon>Craniata</taxon>
        <taxon>Vertebrata</taxon>
        <taxon>Euteleostomi</taxon>
        <taxon>Archelosauria</taxon>
        <taxon>Archosauria</taxon>
        <taxon>Dinosauria</taxon>
        <taxon>Saurischia</taxon>
        <taxon>Theropoda</taxon>
        <taxon>Coelurosauria</taxon>
        <taxon>Aves</taxon>
        <taxon>Neognathae</taxon>
        <taxon>Neoaves</taxon>
        <taxon>Telluraves</taxon>
        <taxon>Australaves</taxon>
        <taxon>Passeriformes</taxon>
        <taxon>Thamnophilidae</taxon>
        <taxon>Willisornis</taxon>
    </lineage>
</organism>
<comment type="caution">
    <text evidence="2">The sequence shown here is derived from an EMBL/GenBank/DDBJ whole genome shotgun (WGS) entry which is preliminary data.</text>
</comment>
<dbReference type="Proteomes" id="UP001145742">
    <property type="component" value="Unassembled WGS sequence"/>
</dbReference>
<gene>
    <name evidence="2" type="ORF">WISP_87142</name>
</gene>
<dbReference type="EMBL" id="WHWB01034091">
    <property type="protein sequence ID" value="KAJ7413987.1"/>
    <property type="molecule type" value="Genomic_DNA"/>
</dbReference>
<evidence type="ECO:0000256" key="1">
    <source>
        <dbReference type="SAM" id="MobiDB-lite"/>
    </source>
</evidence>
<sequence>MGGGAPATEAENPLQLMVQIMVRQLCPCGPWRSRVEQISSCSSWRILECSRWMAEGGCDPVGSLCYTCAPVERGVHGGAGVFHRTCDALMDPYGSCLFMKDCLLCEGPIMEPGKNVRSPSPEEEGATETMCEELTTNPIPYPPVPFGSERAEKFGGI</sequence>
<protein>
    <submittedName>
        <fullName evidence="2">Uncharacterized protein</fullName>
    </submittedName>
</protein>
<feature type="region of interest" description="Disordered" evidence="1">
    <location>
        <begin position="135"/>
        <end position="157"/>
    </location>
</feature>
<keyword evidence="3" id="KW-1185">Reference proteome</keyword>
<accession>A0ABQ9D8P6</accession>
<reference evidence="2" key="1">
    <citation type="submission" date="2019-10" db="EMBL/GenBank/DDBJ databases">
        <authorList>
            <person name="Soares A.E.R."/>
            <person name="Aleixo A."/>
            <person name="Schneider P."/>
            <person name="Miyaki C.Y."/>
            <person name="Schneider M.P."/>
            <person name="Mello C."/>
            <person name="Vasconcelos A.T.R."/>
        </authorList>
    </citation>
    <scope>NUCLEOTIDE SEQUENCE</scope>
    <source>
        <tissue evidence="2">Muscle</tissue>
    </source>
</reference>
<name>A0ABQ9D8P6_9PASS</name>
<proteinExistence type="predicted"/>
<evidence type="ECO:0000313" key="2">
    <source>
        <dbReference type="EMBL" id="KAJ7413987.1"/>
    </source>
</evidence>
<evidence type="ECO:0000313" key="3">
    <source>
        <dbReference type="Proteomes" id="UP001145742"/>
    </source>
</evidence>